<feature type="transmembrane region" description="Helical" evidence="17">
    <location>
        <begin position="196"/>
        <end position="215"/>
    </location>
</feature>
<evidence type="ECO:0000313" key="21">
    <source>
        <dbReference type="EMBL" id="BBD09066.1"/>
    </source>
</evidence>
<evidence type="ECO:0000256" key="2">
    <source>
        <dbReference type="ARBA" id="ARBA00004651"/>
    </source>
</evidence>
<dbReference type="RefSeq" id="WP_126379727.1">
    <property type="nucleotide sequence ID" value="NZ_AP017378.1"/>
</dbReference>
<evidence type="ECO:0000256" key="11">
    <source>
        <dbReference type="ARBA" id="ARBA00022989"/>
    </source>
</evidence>
<evidence type="ECO:0000256" key="17">
    <source>
        <dbReference type="SAM" id="Phobius"/>
    </source>
</evidence>
<keyword evidence="16" id="KW-0175">Coiled coil</keyword>
<evidence type="ECO:0000256" key="5">
    <source>
        <dbReference type="ARBA" id="ARBA00022553"/>
    </source>
</evidence>
<accession>A0A2Z6B0Y3</accession>
<dbReference type="InterPro" id="IPR011006">
    <property type="entry name" value="CheY-like_superfamily"/>
</dbReference>
<dbReference type="SMART" id="SM00388">
    <property type="entry name" value="HisKA"/>
    <property type="match status" value="1"/>
</dbReference>
<comment type="subcellular location">
    <subcellularLocation>
        <location evidence="2">Cell membrane</location>
        <topology evidence="2">Multi-pass membrane protein</topology>
    </subcellularLocation>
</comment>
<evidence type="ECO:0000256" key="1">
    <source>
        <dbReference type="ARBA" id="ARBA00000085"/>
    </source>
</evidence>
<evidence type="ECO:0000256" key="16">
    <source>
        <dbReference type="SAM" id="Coils"/>
    </source>
</evidence>
<evidence type="ECO:0000256" key="6">
    <source>
        <dbReference type="ARBA" id="ARBA00022679"/>
    </source>
</evidence>
<evidence type="ECO:0000256" key="4">
    <source>
        <dbReference type="ARBA" id="ARBA00022475"/>
    </source>
</evidence>
<dbReference type="CDD" id="cd00088">
    <property type="entry name" value="HPT"/>
    <property type="match status" value="1"/>
</dbReference>
<dbReference type="SMART" id="SM00073">
    <property type="entry name" value="HPT"/>
    <property type="match status" value="1"/>
</dbReference>
<dbReference type="InterPro" id="IPR036890">
    <property type="entry name" value="HATPase_C_sf"/>
</dbReference>
<keyword evidence="5 15" id="KW-0597">Phosphoprotein</keyword>
<keyword evidence="12" id="KW-0902">Two-component regulatory system</keyword>
<keyword evidence="4" id="KW-1003">Cell membrane</keyword>
<dbReference type="SUPFAM" id="SSF52172">
    <property type="entry name" value="CheY-like"/>
    <property type="match status" value="1"/>
</dbReference>
<dbReference type="InterPro" id="IPR008207">
    <property type="entry name" value="Sig_transdc_His_kin_Hpt_dom"/>
</dbReference>
<feature type="modified residue" description="4-aspartylphosphate" evidence="15">
    <location>
        <position position="564"/>
    </location>
</feature>
<dbReference type="CDD" id="cd17546">
    <property type="entry name" value="REC_hyHK_CKI1_RcsC-like"/>
    <property type="match status" value="1"/>
</dbReference>
<reference evidence="21 22" key="1">
    <citation type="journal article" date="2018" name="Sci. Adv.">
        <title>Multi-heme cytochromes provide a pathway for survival in energy-limited environments.</title>
        <authorList>
            <person name="Deng X."/>
            <person name="Dohmae N."/>
            <person name="Nealson K.H."/>
            <person name="Hashimoto K."/>
            <person name="Okamoto A."/>
        </authorList>
    </citation>
    <scope>NUCLEOTIDE SEQUENCE [LARGE SCALE GENOMIC DNA]</scope>
    <source>
        <strain evidence="21 22">IS5</strain>
    </source>
</reference>
<evidence type="ECO:0000256" key="13">
    <source>
        <dbReference type="ARBA" id="ARBA00023136"/>
    </source>
</evidence>
<dbReference type="PANTHER" id="PTHR45339:SF1">
    <property type="entry name" value="HYBRID SIGNAL TRANSDUCTION HISTIDINE KINASE J"/>
    <property type="match status" value="1"/>
</dbReference>
<dbReference type="PRINTS" id="PR00344">
    <property type="entry name" value="BCTRLSENSOR"/>
</dbReference>
<keyword evidence="11 17" id="KW-1133">Transmembrane helix</keyword>
<keyword evidence="22" id="KW-1185">Reference proteome</keyword>
<dbReference type="EMBL" id="AP017378">
    <property type="protein sequence ID" value="BBD09066.1"/>
    <property type="molecule type" value="Genomic_DNA"/>
</dbReference>
<evidence type="ECO:0000259" key="19">
    <source>
        <dbReference type="PROSITE" id="PS50110"/>
    </source>
</evidence>
<evidence type="ECO:0000256" key="9">
    <source>
        <dbReference type="ARBA" id="ARBA00022777"/>
    </source>
</evidence>
<feature type="domain" description="Response regulatory" evidence="19">
    <location>
        <begin position="515"/>
        <end position="634"/>
    </location>
</feature>
<dbReference type="InterPro" id="IPR004358">
    <property type="entry name" value="Sig_transdc_His_kin-like_C"/>
</dbReference>
<dbReference type="PROSITE" id="PS50894">
    <property type="entry name" value="HPT"/>
    <property type="match status" value="1"/>
</dbReference>
<dbReference type="Pfam" id="PF00072">
    <property type="entry name" value="Response_reg"/>
    <property type="match status" value="1"/>
</dbReference>
<dbReference type="InterPro" id="IPR036097">
    <property type="entry name" value="HisK_dim/P_sf"/>
</dbReference>
<dbReference type="Pfam" id="PF02518">
    <property type="entry name" value="HATPase_c"/>
    <property type="match status" value="1"/>
</dbReference>
<evidence type="ECO:0000256" key="12">
    <source>
        <dbReference type="ARBA" id="ARBA00023012"/>
    </source>
</evidence>
<dbReference type="PANTHER" id="PTHR45339">
    <property type="entry name" value="HYBRID SIGNAL TRANSDUCTION HISTIDINE KINASE J"/>
    <property type="match status" value="1"/>
</dbReference>
<keyword evidence="13 17" id="KW-0472">Membrane</keyword>
<dbReference type="SMART" id="SM00448">
    <property type="entry name" value="REC"/>
    <property type="match status" value="1"/>
</dbReference>
<dbReference type="CDD" id="cd00082">
    <property type="entry name" value="HisKA"/>
    <property type="match status" value="1"/>
</dbReference>
<keyword evidence="6" id="KW-0808">Transferase</keyword>
<dbReference type="SUPFAM" id="SSF47226">
    <property type="entry name" value="Histidine-containing phosphotransfer domain, HPT domain"/>
    <property type="match status" value="1"/>
</dbReference>
<evidence type="ECO:0000313" key="22">
    <source>
        <dbReference type="Proteomes" id="UP000269883"/>
    </source>
</evidence>
<evidence type="ECO:0000256" key="15">
    <source>
        <dbReference type="PROSITE-ProRule" id="PRU00169"/>
    </source>
</evidence>
<dbReference type="FunFam" id="3.30.565.10:FF:000010">
    <property type="entry name" value="Sensor histidine kinase RcsC"/>
    <property type="match status" value="1"/>
</dbReference>
<keyword evidence="9 21" id="KW-0418">Kinase</keyword>
<evidence type="ECO:0000256" key="14">
    <source>
        <dbReference type="PROSITE-ProRule" id="PRU00110"/>
    </source>
</evidence>
<dbReference type="PROSITE" id="PS50109">
    <property type="entry name" value="HIS_KIN"/>
    <property type="match status" value="1"/>
</dbReference>
<dbReference type="InterPro" id="IPR003594">
    <property type="entry name" value="HATPase_dom"/>
</dbReference>
<proteinExistence type="predicted"/>
<dbReference type="InterPro" id="IPR036641">
    <property type="entry name" value="HPT_dom_sf"/>
</dbReference>
<evidence type="ECO:0000256" key="7">
    <source>
        <dbReference type="ARBA" id="ARBA00022692"/>
    </source>
</evidence>
<evidence type="ECO:0000256" key="8">
    <source>
        <dbReference type="ARBA" id="ARBA00022741"/>
    </source>
</evidence>
<dbReference type="AlphaFoldDB" id="A0A2Z6B0Y3"/>
<feature type="transmembrane region" description="Helical" evidence="17">
    <location>
        <begin position="14"/>
        <end position="35"/>
    </location>
</feature>
<keyword evidence="8" id="KW-0547">Nucleotide-binding</keyword>
<name>A0A2Z6B0Y3_9BACT</name>
<evidence type="ECO:0000259" key="20">
    <source>
        <dbReference type="PROSITE" id="PS50894"/>
    </source>
</evidence>
<evidence type="ECO:0000256" key="3">
    <source>
        <dbReference type="ARBA" id="ARBA00012438"/>
    </source>
</evidence>
<dbReference type="Gene3D" id="3.30.565.10">
    <property type="entry name" value="Histidine kinase-like ATPase, C-terminal domain"/>
    <property type="match status" value="1"/>
</dbReference>
<dbReference type="GO" id="GO:0000155">
    <property type="term" value="F:phosphorelay sensor kinase activity"/>
    <property type="evidence" value="ECO:0007669"/>
    <property type="project" value="InterPro"/>
</dbReference>
<comment type="catalytic activity">
    <reaction evidence="1">
        <text>ATP + protein L-histidine = ADP + protein N-phospho-L-histidine.</text>
        <dbReference type="EC" id="2.7.13.3"/>
    </reaction>
</comment>
<dbReference type="Pfam" id="PF00512">
    <property type="entry name" value="HisKA"/>
    <property type="match status" value="1"/>
</dbReference>
<feature type="domain" description="HPt" evidence="20">
    <location>
        <begin position="654"/>
        <end position="743"/>
    </location>
</feature>
<keyword evidence="10" id="KW-0067">ATP-binding</keyword>
<protein>
    <recommendedName>
        <fullName evidence="3">histidine kinase</fullName>
        <ecNumber evidence="3">2.7.13.3</ecNumber>
    </recommendedName>
</protein>
<sequence>MISNDAPSIPQRPFRMVLISVVIYAMFVATFVVWYTQRAEDQILADIDSRLLVSASALKHILAKDFHDRTTDKDSISYQEELSNRERFNAFVRESGLNYAYTIIEEQGRYYFSAPTVTPEEAEEIRRWYYYPYREIPNEFVLALENDQPVYLTYTDEWGTFRSVALPELSPAGRRYLACADFAVPKLEVLLHNKRWEAVAIGILFLLFSIPFIIAHRTQNSRYSSVLKRTNAQLRRHKDQLEQRVKLRTEELQKAKEHAEEAERTKSRFLAVMSHEIRTPLNTILGMAEVLDAPSLSPRQRRGLKNISDAGGHLLELVTDILDISRIESGIIELEERPFDLFELLQVCARVVRNAAGGKAEQLGFDINLDPAIPPFRVGDPMRLRQVLVNLLSNAYKFTSQGKIELSVTPQGEHDLHFVVHDTGIGIPADKLVTIFEDFTQADPSTTREYGGTGLGLSICRRLVEAMAGQLWVDSVLDQGSSFHFTLPLPVTEYPLHVTTEGRKNRTAEEVPPIRTLVAEDLASNYEIIELFLEGTPAKPERAVNGREAVEKALSGQYGLVLMDIQMPEMDGLEAVLSIRKQEQERGLGRLPIIALTADALPSRRREAMDVGCDEVLTKPLTRSELLAAMSIHAHITAQTTATDMHPTGASTYLEPGIQALLPIFHEELEEGLLTIEQWIEQEDFDKITRMAHGLKGAARSYGLPELGRQMGTLEQAALARDSKQTAAALHTAKAMSRHSQKL</sequence>
<dbReference type="SMART" id="SM00387">
    <property type="entry name" value="HATPase_c"/>
    <property type="match status" value="1"/>
</dbReference>
<gene>
    <name evidence="21" type="ORF">DFE_2340</name>
</gene>
<dbReference type="InterPro" id="IPR001789">
    <property type="entry name" value="Sig_transdc_resp-reg_receiver"/>
</dbReference>
<dbReference type="InterPro" id="IPR005467">
    <property type="entry name" value="His_kinase_dom"/>
</dbReference>
<dbReference type="CDD" id="cd16922">
    <property type="entry name" value="HATPase_EvgS-ArcB-TorS-like"/>
    <property type="match status" value="1"/>
</dbReference>
<dbReference type="Gene3D" id="3.40.50.2300">
    <property type="match status" value="1"/>
</dbReference>
<dbReference type="Gene3D" id="1.10.287.130">
    <property type="match status" value="1"/>
</dbReference>
<dbReference type="Proteomes" id="UP000269883">
    <property type="component" value="Chromosome"/>
</dbReference>
<evidence type="ECO:0000259" key="18">
    <source>
        <dbReference type="PROSITE" id="PS50109"/>
    </source>
</evidence>
<feature type="coiled-coil region" evidence="16">
    <location>
        <begin position="224"/>
        <end position="272"/>
    </location>
</feature>
<feature type="modified residue" description="Phosphohistidine" evidence="14">
    <location>
        <position position="693"/>
    </location>
</feature>
<dbReference type="OrthoDB" id="5378360at2"/>
<evidence type="ECO:0000256" key="10">
    <source>
        <dbReference type="ARBA" id="ARBA00022840"/>
    </source>
</evidence>
<keyword evidence="7 17" id="KW-0812">Transmembrane</keyword>
<dbReference type="KEGG" id="dfl:DFE_2340"/>
<dbReference type="EC" id="2.7.13.3" evidence="3"/>
<dbReference type="SUPFAM" id="SSF55874">
    <property type="entry name" value="ATPase domain of HSP90 chaperone/DNA topoisomerase II/histidine kinase"/>
    <property type="match status" value="1"/>
</dbReference>
<dbReference type="Gene3D" id="1.20.120.160">
    <property type="entry name" value="HPT domain"/>
    <property type="match status" value="1"/>
</dbReference>
<dbReference type="Pfam" id="PF01627">
    <property type="entry name" value="Hpt"/>
    <property type="match status" value="1"/>
</dbReference>
<dbReference type="InterPro" id="IPR003661">
    <property type="entry name" value="HisK_dim/P_dom"/>
</dbReference>
<dbReference type="GO" id="GO:0005886">
    <property type="term" value="C:plasma membrane"/>
    <property type="evidence" value="ECO:0007669"/>
    <property type="project" value="UniProtKB-SubCell"/>
</dbReference>
<organism evidence="21 22">
    <name type="scientific">Desulfovibrio ferrophilus</name>
    <dbReference type="NCBI Taxonomy" id="241368"/>
    <lineage>
        <taxon>Bacteria</taxon>
        <taxon>Pseudomonadati</taxon>
        <taxon>Thermodesulfobacteriota</taxon>
        <taxon>Desulfovibrionia</taxon>
        <taxon>Desulfovibrionales</taxon>
        <taxon>Desulfovibrionaceae</taxon>
        <taxon>Desulfovibrio</taxon>
    </lineage>
</organism>
<feature type="domain" description="Histidine kinase" evidence="18">
    <location>
        <begin position="272"/>
        <end position="491"/>
    </location>
</feature>
<dbReference type="SUPFAM" id="SSF47384">
    <property type="entry name" value="Homodimeric domain of signal transducing histidine kinase"/>
    <property type="match status" value="1"/>
</dbReference>
<dbReference type="GO" id="GO:0005524">
    <property type="term" value="F:ATP binding"/>
    <property type="evidence" value="ECO:0007669"/>
    <property type="project" value="UniProtKB-KW"/>
</dbReference>
<dbReference type="FunFam" id="1.10.287.130:FF:000004">
    <property type="entry name" value="Ethylene receptor 1"/>
    <property type="match status" value="1"/>
</dbReference>
<dbReference type="PROSITE" id="PS50110">
    <property type="entry name" value="RESPONSE_REGULATORY"/>
    <property type="match status" value="1"/>
</dbReference>